<feature type="domain" description="PAS" evidence="1">
    <location>
        <begin position="125"/>
        <end position="192"/>
    </location>
</feature>
<dbReference type="InterPro" id="IPR000014">
    <property type="entry name" value="PAS"/>
</dbReference>
<dbReference type="OrthoDB" id="6231665at2"/>
<protein>
    <submittedName>
        <fullName evidence="2">PAS sensor protein</fullName>
    </submittedName>
</protein>
<name>H1YG80_9SPHI</name>
<dbReference type="CDD" id="cd00130">
    <property type="entry name" value="PAS"/>
    <property type="match status" value="1"/>
</dbReference>
<dbReference type="Gene3D" id="3.30.450.20">
    <property type="entry name" value="PAS domain"/>
    <property type="match status" value="2"/>
</dbReference>
<dbReference type="STRING" id="714943.Mucpa_3240"/>
<sequence length="260" mass="30216">MLKKLLSAINDCAWAYNQNAQKYVFISPNIQSNLGITAEALSADKELWQNMILADDRRLISEAEPDLDEWAQIYYRVSTNDEIKWIFEKRTRFLDTDTNDEIVLSVIKDVTDQNTVNYNLNNSLGDFRILFDGSHNPMWIYEMPSLRIIKVNKAATEHYGYSNEEFLTMTIRDVRPKFDLAAFNEYLFRKGITRGTMHGYNTGGIWRHQNKAGEIIYAEITGYEFKYNNTSCRIIVATDVTAQVKYQQEMENRDALGKNL</sequence>
<dbReference type="eggNOG" id="COG2202">
    <property type="taxonomic scope" value="Bacteria"/>
</dbReference>
<gene>
    <name evidence="2" type="ORF">Mucpa_3240</name>
</gene>
<dbReference type="NCBIfam" id="TIGR00229">
    <property type="entry name" value="sensory_box"/>
    <property type="match status" value="1"/>
</dbReference>
<feature type="domain" description="PAS" evidence="1">
    <location>
        <begin position="1"/>
        <end position="69"/>
    </location>
</feature>
<dbReference type="EMBL" id="CM001403">
    <property type="protein sequence ID" value="EHQ27344.1"/>
    <property type="molecule type" value="Genomic_DNA"/>
</dbReference>
<evidence type="ECO:0000259" key="1">
    <source>
        <dbReference type="SMART" id="SM00091"/>
    </source>
</evidence>
<proteinExistence type="predicted"/>
<dbReference type="HOGENOM" id="CLU_1068819_0_0_10"/>
<reference evidence="2" key="1">
    <citation type="submission" date="2011-09" db="EMBL/GenBank/DDBJ databases">
        <title>The permanent draft genome of Mucilaginibacter paludis DSM 18603.</title>
        <authorList>
            <consortium name="US DOE Joint Genome Institute (JGI-PGF)"/>
            <person name="Lucas S."/>
            <person name="Han J."/>
            <person name="Lapidus A."/>
            <person name="Bruce D."/>
            <person name="Goodwin L."/>
            <person name="Pitluck S."/>
            <person name="Peters L."/>
            <person name="Kyrpides N."/>
            <person name="Mavromatis K."/>
            <person name="Ivanova N."/>
            <person name="Mikhailova N."/>
            <person name="Held B."/>
            <person name="Detter J.C."/>
            <person name="Tapia R."/>
            <person name="Han C."/>
            <person name="Land M."/>
            <person name="Hauser L."/>
            <person name="Markowitz V."/>
            <person name="Cheng J.-F."/>
            <person name="Hugenholtz P."/>
            <person name="Woyke T."/>
            <person name="Wu D."/>
            <person name="Tindall B."/>
            <person name="Brambilla E."/>
            <person name="Klenk H.-P."/>
            <person name="Eisen J.A."/>
        </authorList>
    </citation>
    <scope>NUCLEOTIDE SEQUENCE [LARGE SCALE GENOMIC DNA]</scope>
    <source>
        <strain evidence="2">DSM 18603</strain>
    </source>
</reference>
<dbReference type="RefSeq" id="WP_008507758.1">
    <property type="nucleotide sequence ID" value="NZ_CM001403.1"/>
</dbReference>
<keyword evidence="3" id="KW-1185">Reference proteome</keyword>
<evidence type="ECO:0000313" key="3">
    <source>
        <dbReference type="Proteomes" id="UP000002774"/>
    </source>
</evidence>
<evidence type="ECO:0000313" key="2">
    <source>
        <dbReference type="EMBL" id="EHQ27344.1"/>
    </source>
</evidence>
<dbReference type="SMART" id="SM00091">
    <property type="entry name" value="PAS"/>
    <property type="match status" value="2"/>
</dbReference>
<dbReference type="Proteomes" id="UP000002774">
    <property type="component" value="Chromosome"/>
</dbReference>
<dbReference type="Pfam" id="PF13426">
    <property type="entry name" value="PAS_9"/>
    <property type="match status" value="1"/>
</dbReference>
<dbReference type="SUPFAM" id="SSF55785">
    <property type="entry name" value="PYP-like sensor domain (PAS domain)"/>
    <property type="match status" value="2"/>
</dbReference>
<dbReference type="AlphaFoldDB" id="H1YG80"/>
<accession>H1YG80</accession>
<dbReference type="InterPro" id="IPR035965">
    <property type="entry name" value="PAS-like_dom_sf"/>
</dbReference>
<organism evidence="2 3">
    <name type="scientific">Mucilaginibacter paludis DSM 18603</name>
    <dbReference type="NCBI Taxonomy" id="714943"/>
    <lineage>
        <taxon>Bacteria</taxon>
        <taxon>Pseudomonadati</taxon>
        <taxon>Bacteroidota</taxon>
        <taxon>Sphingobacteriia</taxon>
        <taxon>Sphingobacteriales</taxon>
        <taxon>Sphingobacteriaceae</taxon>
        <taxon>Mucilaginibacter</taxon>
    </lineage>
</organism>